<evidence type="ECO:0000256" key="1">
    <source>
        <dbReference type="ARBA" id="ARBA00000085"/>
    </source>
</evidence>
<keyword evidence="6 10" id="KW-0418">Kinase</keyword>
<feature type="domain" description="Histidine kinase" evidence="9">
    <location>
        <begin position="133"/>
        <end position="339"/>
    </location>
</feature>
<dbReference type="Gene3D" id="3.30.450.20">
    <property type="entry name" value="PAS domain"/>
    <property type="match status" value="1"/>
</dbReference>
<dbReference type="PANTHER" id="PTHR43065">
    <property type="entry name" value="SENSOR HISTIDINE KINASE"/>
    <property type="match status" value="1"/>
</dbReference>
<dbReference type="InterPro" id="IPR036890">
    <property type="entry name" value="HATPase_C_sf"/>
</dbReference>
<dbReference type="PROSITE" id="PS50109">
    <property type="entry name" value="HIS_KIN"/>
    <property type="match status" value="1"/>
</dbReference>
<dbReference type="InterPro" id="IPR003594">
    <property type="entry name" value="HATPase_dom"/>
</dbReference>
<dbReference type="InterPro" id="IPR004358">
    <property type="entry name" value="Sig_transdc_His_kin-like_C"/>
</dbReference>
<dbReference type="GO" id="GO:0006355">
    <property type="term" value="P:regulation of DNA-templated transcription"/>
    <property type="evidence" value="ECO:0007669"/>
    <property type="project" value="InterPro"/>
</dbReference>
<keyword evidence="4" id="KW-0808">Transferase</keyword>
<evidence type="ECO:0000256" key="8">
    <source>
        <dbReference type="ARBA" id="ARBA00023012"/>
    </source>
</evidence>
<evidence type="ECO:0000259" key="9">
    <source>
        <dbReference type="PROSITE" id="PS50109"/>
    </source>
</evidence>
<dbReference type="Gene3D" id="1.10.287.130">
    <property type="match status" value="1"/>
</dbReference>
<comment type="catalytic activity">
    <reaction evidence="1">
        <text>ATP + protein L-histidine = ADP + protein N-phospho-L-histidine.</text>
        <dbReference type="EC" id="2.7.13.3"/>
    </reaction>
</comment>
<dbReference type="Pfam" id="PF02518">
    <property type="entry name" value="HATPase_c"/>
    <property type="match status" value="1"/>
</dbReference>
<evidence type="ECO:0000256" key="5">
    <source>
        <dbReference type="ARBA" id="ARBA00022741"/>
    </source>
</evidence>
<accession>A0A2U3QDS7</accession>
<dbReference type="CDD" id="cd00082">
    <property type="entry name" value="HisKA"/>
    <property type="match status" value="1"/>
</dbReference>
<dbReference type="AlphaFoldDB" id="A0A2U3QDS7"/>
<evidence type="ECO:0000256" key="2">
    <source>
        <dbReference type="ARBA" id="ARBA00012438"/>
    </source>
</evidence>
<dbReference type="EMBL" id="OUUY01000001">
    <property type="protein sequence ID" value="SPP99544.1"/>
    <property type="molecule type" value="Genomic_DNA"/>
</dbReference>
<dbReference type="InterPro" id="IPR005467">
    <property type="entry name" value="His_kinase_dom"/>
</dbReference>
<evidence type="ECO:0000256" key="6">
    <source>
        <dbReference type="ARBA" id="ARBA00022777"/>
    </source>
</evidence>
<dbReference type="SUPFAM" id="SSF55874">
    <property type="entry name" value="ATPase domain of HSP90 chaperone/DNA topoisomerase II/histidine kinase"/>
    <property type="match status" value="1"/>
</dbReference>
<dbReference type="InterPro" id="IPR000014">
    <property type="entry name" value="PAS"/>
</dbReference>
<evidence type="ECO:0000313" key="10">
    <source>
        <dbReference type="EMBL" id="SPP99544.1"/>
    </source>
</evidence>
<dbReference type="Pfam" id="PF00989">
    <property type="entry name" value="PAS"/>
    <property type="match status" value="1"/>
</dbReference>
<dbReference type="GO" id="GO:0000155">
    <property type="term" value="F:phosphorelay sensor kinase activity"/>
    <property type="evidence" value="ECO:0007669"/>
    <property type="project" value="InterPro"/>
</dbReference>
<keyword evidence="8" id="KW-0902">Two-component regulatory system</keyword>
<keyword evidence="3" id="KW-0597">Phosphoprotein</keyword>
<dbReference type="SMART" id="SM00387">
    <property type="entry name" value="HATPase_c"/>
    <property type="match status" value="1"/>
</dbReference>
<organism evidence="10 11">
    <name type="scientific">Candidatus Sulfobium mesophilum</name>
    <dbReference type="NCBI Taxonomy" id="2016548"/>
    <lineage>
        <taxon>Bacteria</taxon>
        <taxon>Pseudomonadati</taxon>
        <taxon>Nitrospirota</taxon>
        <taxon>Nitrospiria</taxon>
        <taxon>Nitrospirales</taxon>
        <taxon>Nitrospiraceae</taxon>
        <taxon>Candidatus Sulfobium</taxon>
    </lineage>
</organism>
<dbReference type="InterPro" id="IPR003661">
    <property type="entry name" value="HisK_dim/P_dom"/>
</dbReference>
<sequence>MGQEFTFTVDKRLLIRSWSDDMSELTGEKKSAVLGKKYYNVFPRIMSGDHDCLLSVIEKKKKKVSLKGYRFYCPHDRIHADVSIEPLTDKKGVKRVSGVKGVKVSLSNISYCSKAENLHIARRFIDIGKTASSLAHGVRSPLNAIKGAVVYLSERYQQDPALVEFAGIMKEEIARLDNFISRFLSTSLAGASHSPVDVNAVVKKIEIFTSFQSQAHKIDAHYEYGKIPKVMANAFQLEQAILNIVNNAIEAMGSGGQLKVRTRMENHSQPRSILLEVSDTGSGILEANHDAALVAKRTRGRGFGLFITREVLQSYGGSMEINSKKDGGTVARLYLPVQGKKGTDVRNR</sequence>
<evidence type="ECO:0000313" key="11">
    <source>
        <dbReference type="Proteomes" id="UP000245125"/>
    </source>
</evidence>
<dbReference type="GO" id="GO:0005524">
    <property type="term" value="F:ATP binding"/>
    <property type="evidence" value="ECO:0007669"/>
    <property type="project" value="UniProtKB-KW"/>
</dbReference>
<evidence type="ECO:0000256" key="4">
    <source>
        <dbReference type="ARBA" id="ARBA00022679"/>
    </source>
</evidence>
<evidence type="ECO:0000256" key="3">
    <source>
        <dbReference type="ARBA" id="ARBA00022553"/>
    </source>
</evidence>
<dbReference type="CDD" id="cd00130">
    <property type="entry name" value="PAS"/>
    <property type="match status" value="1"/>
</dbReference>
<proteinExistence type="predicted"/>
<dbReference type="PRINTS" id="PR00344">
    <property type="entry name" value="BCTRLSENSOR"/>
</dbReference>
<dbReference type="InterPro" id="IPR036097">
    <property type="entry name" value="HisK_dim/P_sf"/>
</dbReference>
<dbReference type="InterPro" id="IPR013767">
    <property type="entry name" value="PAS_fold"/>
</dbReference>
<dbReference type="Proteomes" id="UP000245125">
    <property type="component" value="Unassembled WGS sequence"/>
</dbReference>
<dbReference type="OrthoDB" id="5398284at2"/>
<evidence type="ECO:0000256" key="7">
    <source>
        <dbReference type="ARBA" id="ARBA00022840"/>
    </source>
</evidence>
<keyword evidence="7" id="KW-0067">ATP-binding</keyword>
<dbReference type="PANTHER" id="PTHR43065:SF10">
    <property type="entry name" value="PEROXIDE STRESS-ACTIVATED HISTIDINE KINASE MAK3"/>
    <property type="match status" value="1"/>
</dbReference>
<dbReference type="EC" id="2.7.13.3" evidence="2"/>
<dbReference type="Gene3D" id="3.30.565.10">
    <property type="entry name" value="Histidine kinase-like ATPase, C-terminal domain"/>
    <property type="match status" value="1"/>
</dbReference>
<name>A0A2U3QDS7_9BACT</name>
<reference evidence="11" key="1">
    <citation type="submission" date="2018-03" db="EMBL/GenBank/DDBJ databases">
        <authorList>
            <person name="Zecchin S."/>
        </authorList>
    </citation>
    <scope>NUCLEOTIDE SEQUENCE [LARGE SCALE GENOMIC DNA]</scope>
</reference>
<keyword evidence="5" id="KW-0547">Nucleotide-binding</keyword>
<gene>
    <name evidence="10" type="ORF">NBG4_10078</name>
</gene>
<protein>
    <recommendedName>
        <fullName evidence="2">histidine kinase</fullName>
        <ecNumber evidence="2">2.7.13.3</ecNumber>
    </recommendedName>
</protein>
<dbReference type="SUPFAM" id="SSF47384">
    <property type="entry name" value="Homodimeric domain of signal transducing histidine kinase"/>
    <property type="match status" value="1"/>
</dbReference>
<keyword evidence="11" id="KW-1185">Reference proteome</keyword>